<evidence type="ECO:0000256" key="1">
    <source>
        <dbReference type="SAM" id="MobiDB-lite"/>
    </source>
</evidence>
<proteinExistence type="predicted"/>
<feature type="region of interest" description="Disordered" evidence="1">
    <location>
        <begin position="1"/>
        <end position="33"/>
    </location>
</feature>
<evidence type="ECO:0000313" key="3">
    <source>
        <dbReference type="Proteomes" id="UP001256588"/>
    </source>
</evidence>
<accession>A0ABU1XY10</accession>
<evidence type="ECO:0000313" key="2">
    <source>
        <dbReference type="EMBL" id="MDR7193657.1"/>
    </source>
</evidence>
<reference evidence="2 3" key="1">
    <citation type="submission" date="2023-07" db="EMBL/GenBank/DDBJ databases">
        <title>Sorghum-associated microbial communities from plants grown in Nebraska, USA.</title>
        <authorList>
            <person name="Schachtman D."/>
        </authorList>
    </citation>
    <scope>NUCLEOTIDE SEQUENCE [LARGE SCALE GENOMIC DNA]</scope>
    <source>
        <strain evidence="2 3">4099</strain>
    </source>
</reference>
<dbReference type="EMBL" id="JAVDWO010000009">
    <property type="protein sequence ID" value="MDR7193657.1"/>
    <property type="molecule type" value="Genomic_DNA"/>
</dbReference>
<gene>
    <name evidence="2" type="ORF">J2W68_002394</name>
</gene>
<sequence>MYNSPAHARTTPHATSQSAARMATSCQDTSGDPASATAIAVHRTAGWDGATPSTAGRFHIRATRIAA</sequence>
<feature type="compositionally biased region" description="Polar residues" evidence="1">
    <location>
        <begin position="12"/>
        <end position="32"/>
    </location>
</feature>
<organism evidence="2 3">
    <name type="scientific">Luteimonas terrae</name>
    <dbReference type="NCBI Taxonomy" id="1530191"/>
    <lineage>
        <taxon>Bacteria</taxon>
        <taxon>Pseudomonadati</taxon>
        <taxon>Pseudomonadota</taxon>
        <taxon>Gammaproteobacteria</taxon>
        <taxon>Lysobacterales</taxon>
        <taxon>Lysobacteraceae</taxon>
        <taxon>Luteimonas</taxon>
    </lineage>
</organism>
<comment type="caution">
    <text evidence="2">The sequence shown here is derived from an EMBL/GenBank/DDBJ whole genome shotgun (WGS) entry which is preliminary data.</text>
</comment>
<name>A0ABU1XY10_9GAMM</name>
<dbReference type="Proteomes" id="UP001256588">
    <property type="component" value="Unassembled WGS sequence"/>
</dbReference>
<keyword evidence="3" id="KW-1185">Reference proteome</keyword>
<protein>
    <submittedName>
        <fullName evidence="2">Uncharacterized protein</fullName>
    </submittedName>
</protein>